<dbReference type="GeneID" id="66984113"/>
<evidence type="ECO:0000313" key="1">
    <source>
        <dbReference type="EMBL" id="BCR89755.1"/>
    </source>
</evidence>
<reference evidence="1" key="1">
    <citation type="submission" date="2021-01" db="EMBL/GenBank/DDBJ databases">
        <authorList>
            <consortium name="Aspergillus chevalieri M1 genome sequencing consortium"/>
            <person name="Kazuki M."/>
            <person name="Futagami T."/>
        </authorList>
    </citation>
    <scope>NUCLEOTIDE SEQUENCE</scope>
    <source>
        <strain evidence="1">M1</strain>
    </source>
</reference>
<dbReference type="Proteomes" id="UP000637239">
    <property type="component" value="Chromosome 5"/>
</dbReference>
<dbReference type="Pfam" id="PF11017">
    <property type="entry name" value="DUF2855"/>
    <property type="match status" value="1"/>
</dbReference>
<dbReference type="KEGG" id="ache:ACHE_50953A"/>
<sequence length="437" mass="48537">MEFHVVSKSNNRTHATFSVDASIYPERKQLVTDCVRVQPVVISLTSNNLSYARLGEMLRWWDVYPIPNAAPEPYSDNTQWGIVPAWGFGIVLESSISSLLPGTLLFGFWPTASAPVDLILQASEPDGYWVEVSKHREQVMSVYNQYQVKRRHELSSDTTSFTFPEEQLNQMAWFSLFGAIWQTGYLLNRHTFTSDPEIYPPIGPLGKKIPWSKDNADLSQAVLVSLSASSKTARGFAWQVLTKRAHGSGPLAFLQVTQAPDAIRDVAARHAQVPFGAFDYSQLDGAVDLTAEFKPQKIILVDFGARDNAVKNLMGFLSAKPELEGLETVIVHVGGEQKVYSPGESLAMRNELQRFGKILCNTADILDEAIASGGRQAYHNDLRANWNEWISGKETNIPDLKLVWGHGVSGGNGLHDGWEKVTNGSVAVDQSLVYRLW</sequence>
<keyword evidence="2" id="KW-1185">Reference proteome</keyword>
<dbReference type="RefSeq" id="XP_043138277.1">
    <property type="nucleotide sequence ID" value="XM_043280726.1"/>
</dbReference>
<protein>
    <submittedName>
        <fullName evidence="1">Uncharacterized protein</fullName>
    </submittedName>
</protein>
<evidence type="ECO:0000313" key="2">
    <source>
        <dbReference type="Proteomes" id="UP000637239"/>
    </source>
</evidence>
<reference evidence="1" key="2">
    <citation type="submission" date="2021-02" db="EMBL/GenBank/DDBJ databases">
        <title>Aspergillus chevalieri M1 genome sequence.</title>
        <authorList>
            <person name="Kadooka C."/>
            <person name="Mori K."/>
            <person name="Futagami T."/>
        </authorList>
    </citation>
    <scope>NUCLEOTIDE SEQUENCE</scope>
    <source>
        <strain evidence="1">M1</strain>
    </source>
</reference>
<gene>
    <name evidence="1" type="ORF">ACHE_50953A</name>
</gene>
<dbReference type="AlphaFoldDB" id="A0A7R7VS54"/>
<dbReference type="InterPro" id="IPR021276">
    <property type="entry name" value="DUF2855"/>
</dbReference>
<dbReference type="EMBL" id="AP024420">
    <property type="protein sequence ID" value="BCR89755.1"/>
    <property type="molecule type" value="Genomic_DNA"/>
</dbReference>
<proteinExistence type="predicted"/>
<name>A0A7R7VS54_ASPCH</name>
<organism evidence="1 2">
    <name type="scientific">Aspergillus chevalieri</name>
    <name type="common">Eurotium chevalieri</name>
    <dbReference type="NCBI Taxonomy" id="182096"/>
    <lineage>
        <taxon>Eukaryota</taxon>
        <taxon>Fungi</taxon>
        <taxon>Dikarya</taxon>
        <taxon>Ascomycota</taxon>
        <taxon>Pezizomycotina</taxon>
        <taxon>Eurotiomycetes</taxon>
        <taxon>Eurotiomycetidae</taxon>
        <taxon>Eurotiales</taxon>
        <taxon>Aspergillaceae</taxon>
        <taxon>Aspergillus</taxon>
        <taxon>Aspergillus subgen. Aspergillus</taxon>
    </lineage>
</organism>
<accession>A0A7R7VS54</accession>